<sequence length="179" mass="19743">MALNTVFAGLLALAYFCEPVASLVYIRQSKCAAACGDKSTISDDDVVCPDSSFNSTAEGLTIRDCLLCQSTGTTYVTDERSDTYNFLSNQKFTLQTCLFQRSGETSISSCEDSCHPLRSILTSQWYRTNSTLPIYDYCSSTFGQYAGDCVSCLQGKKGSVILGNFKSLRLRLYRAMSLY</sequence>
<feature type="signal peptide" evidence="1">
    <location>
        <begin position="1"/>
        <end position="22"/>
    </location>
</feature>
<proteinExistence type="predicted"/>
<gene>
    <name evidence="2" type="ORF">BDV25DRAFT_153771</name>
</gene>
<dbReference type="Proteomes" id="UP000325780">
    <property type="component" value="Unassembled WGS sequence"/>
</dbReference>
<keyword evidence="3" id="KW-1185">Reference proteome</keyword>
<evidence type="ECO:0000313" key="2">
    <source>
        <dbReference type="EMBL" id="KAE8150800.1"/>
    </source>
</evidence>
<organism evidence="2 3">
    <name type="scientific">Aspergillus avenaceus</name>
    <dbReference type="NCBI Taxonomy" id="36643"/>
    <lineage>
        <taxon>Eukaryota</taxon>
        <taxon>Fungi</taxon>
        <taxon>Dikarya</taxon>
        <taxon>Ascomycota</taxon>
        <taxon>Pezizomycotina</taxon>
        <taxon>Eurotiomycetes</taxon>
        <taxon>Eurotiomycetidae</taxon>
        <taxon>Eurotiales</taxon>
        <taxon>Aspergillaceae</taxon>
        <taxon>Aspergillus</taxon>
        <taxon>Aspergillus subgen. Circumdati</taxon>
    </lineage>
</organism>
<evidence type="ECO:0008006" key="4">
    <source>
        <dbReference type="Google" id="ProtNLM"/>
    </source>
</evidence>
<name>A0A5N6TWX8_ASPAV</name>
<feature type="chain" id="PRO_5024878172" description="Cyanovirin-N domain-containing protein" evidence="1">
    <location>
        <begin position="23"/>
        <end position="179"/>
    </location>
</feature>
<evidence type="ECO:0000313" key="3">
    <source>
        <dbReference type="Proteomes" id="UP000325780"/>
    </source>
</evidence>
<dbReference type="EMBL" id="ML742085">
    <property type="protein sequence ID" value="KAE8150800.1"/>
    <property type="molecule type" value="Genomic_DNA"/>
</dbReference>
<dbReference type="AlphaFoldDB" id="A0A5N6TWX8"/>
<reference evidence="2 3" key="1">
    <citation type="submission" date="2019-04" db="EMBL/GenBank/DDBJ databases">
        <title>Friends and foes A comparative genomics study of 23 Aspergillus species from section Flavi.</title>
        <authorList>
            <consortium name="DOE Joint Genome Institute"/>
            <person name="Kjaerbolling I."/>
            <person name="Vesth T."/>
            <person name="Frisvad J.C."/>
            <person name="Nybo J.L."/>
            <person name="Theobald S."/>
            <person name="Kildgaard S."/>
            <person name="Isbrandt T."/>
            <person name="Kuo A."/>
            <person name="Sato A."/>
            <person name="Lyhne E.K."/>
            <person name="Kogle M.E."/>
            <person name="Wiebenga A."/>
            <person name="Kun R.S."/>
            <person name="Lubbers R.J."/>
            <person name="Makela M.R."/>
            <person name="Barry K."/>
            <person name="Chovatia M."/>
            <person name="Clum A."/>
            <person name="Daum C."/>
            <person name="Haridas S."/>
            <person name="He G."/>
            <person name="LaButti K."/>
            <person name="Lipzen A."/>
            <person name="Mondo S."/>
            <person name="Riley R."/>
            <person name="Salamov A."/>
            <person name="Simmons B.A."/>
            <person name="Magnuson J.K."/>
            <person name="Henrissat B."/>
            <person name="Mortensen U.H."/>
            <person name="Larsen T.O."/>
            <person name="Devries R.P."/>
            <person name="Grigoriev I.V."/>
            <person name="Machida M."/>
            <person name="Baker S.E."/>
            <person name="Andersen M.R."/>
        </authorList>
    </citation>
    <scope>NUCLEOTIDE SEQUENCE [LARGE SCALE GENOMIC DNA]</scope>
    <source>
        <strain evidence="2 3">IBT 18842</strain>
    </source>
</reference>
<protein>
    <recommendedName>
        <fullName evidence="4">Cyanovirin-N domain-containing protein</fullName>
    </recommendedName>
</protein>
<accession>A0A5N6TWX8</accession>
<dbReference type="OrthoDB" id="5426678at2759"/>
<keyword evidence="1" id="KW-0732">Signal</keyword>
<evidence type="ECO:0000256" key="1">
    <source>
        <dbReference type="SAM" id="SignalP"/>
    </source>
</evidence>